<feature type="region of interest" description="Disordered" evidence="1">
    <location>
        <begin position="238"/>
        <end position="267"/>
    </location>
</feature>
<protein>
    <submittedName>
        <fullName evidence="2">Uncharacterized protein</fullName>
    </submittedName>
</protein>
<dbReference type="Proteomes" id="UP000626092">
    <property type="component" value="Unassembled WGS sequence"/>
</dbReference>
<evidence type="ECO:0000256" key="1">
    <source>
        <dbReference type="SAM" id="MobiDB-lite"/>
    </source>
</evidence>
<feature type="region of interest" description="Disordered" evidence="1">
    <location>
        <begin position="135"/>
        <end position="170"/>
    </location>
</feature>
<name>A0A834GW54_RHOSS</name>
<accession>A0A834GW54</accession>
<feature type="region of interest" description="Disordered" evidence="1">
    <location>
        <begin position="580"/>
        <end position="620"/>
    </location>
</feature>
<reference evidence="2" key="1">
    <citation type="submission" date="2019-11" db="EMBL/GenBank/DDBJ databases">
        <authorList>
            <person name="Liu Y."/>
            <person name="Hou J."/>
            <person name="Li T.-Q."/>
            <person name="Guan C.-H."/>
            <person name="Wu X."/>
            <person name="Wu H.-Z."/>
            <person name="Ling F."/>
            <person name="Zhang R."/>
            <person name="Shi X.-G."/>
            <person name="Ren J.-P."/>
            <person name="Chen E.-F."/>
            <person name="Sun J.-M."/>
        </authorList>
    </citation>
    <scope>NUCLEOTIDE SEQUENCE</scope>
    <source>
        <strain evidence="2">Adult_tree_wgs_1</strain>
        <tissue evidence="2">Leaves</tissue>
    </source>
</reference>
<feature type="compositionally biased region" description="Low complexity" evidence="1">
    <location>
        <begin position="158"/>
        <end position="170"/>
    </location>
</feature>
<gene>
    <name evidence="2" type="ORF">RHSIM_Rhsim06G0103700</name>
</gene>
<feature type="region of interest" description="Disordered" evidence="1">
    <location>
        <begin position="190"/>
        <end position="224"/>
    </location>
</feature>
<feature type="compositionally biased region" description="Low complexity" evidence="1">
    <location>
        <begin position="468"/>
        <end position="487"/>
    </location>
</feature>
<dbReference type="EMBL" id="WJXA01000006">
    <property type="protein sequence ID" value="KAF7140321.1"/>
    <property type="molecule type" value="Genomic_DNA"/>
</dbReference>
<proteinExistence type="predicted"/>
<dbReference type="AlphaFoldDB" id="A0A834GW54"/>
<comment type="caution">
    <text evidence="2">The sequence shown here is derived from an EMBL/GenBank/DDBJ whole genome shotgun (WGS) entry which is preliminary data.</text>
</comment>
<feature type="region of interest" description="Disordered" evidence="1">
    <location>
        <begin position="1"/>
        <end position="58"/>
    </location>
</feature>
<organism evidence="2 3">
    <name type="scientific">Rhododendron simsii</name>
    <name type="common">Sims's rhododendron</name>
    <dbReference type="NCBI Taxonomy" id="118357"/>
    <lineage>
        <taxon>Eukaryota</taxon>
        <taxon>Viridiplantae</taxon>
        <taxon>Streptophyta</taxon>
        <taxon>Embryophyta</taxon>
        <taxon>Tracheophyta</taxon>
        <taxon>Spermatophyta</taxon>
        <taxon>Magnoliopsida</taxon>
        <taxon>eudicotyledons</taxon>
        <taxon>Gunneridae</taxon>
        <taxon>Pentapetalae</taxon>
        <taxon>asterids</taxon>
        <taxon>Ericales</taxon>
        <taxon>Ericaceae</taxon>
        <taxon>Ericoideae</taxon>
        <taxon>Rhodoreae</taxon>
        <taxon>Rhododendron</taxon>
    </lineage>
</organism>
<evidence type="ECO:0000313" key="3">
    <source>
        <dbReference type="Proteomes" id="UP000626092"/>
    </source>
</evidence>
<feature type="region of interest" description="Disordered" evidence="1">
    <location>
        <begin position="462"/>
        <end position="503"/>
    </location>
</feature>
<evidence type="ECO:0000313" key="2">
    <source>
        <dbReference type="EMBL" id="KAF7140321.1"/>
    </source>
</evidence>
<sequence length="727" mass="77313">MDRDRDDGNEGSSDGDGAVARGTDPSVVTVPMGAEESSSILGEGPIATVEGGGGESVMPMDSAEAIEGFVISTASDGATASGTPIEGGSVATVEEDIGVAAMEECRTGEVEHLEHRTVEVSIGDGDTVMGEHRMAEGEHRTVEEPTEGSSRGSAASVPATPTGTPFTPAGSVIEMEIGGLDVSVERRAMEEKGTPASATPPEFPFTPSDTPIETESRGGEDEDAEAVVRRLVRGKSVVGESDGQEARDPLAAPLFRPPIGSSREQGVSLRDTLECADPWDLSARLAEAPSLVSVLASEEVLQEAEREEEERHRAREGPRVTLVQEVEAAARERAAFDEASYVPRVHFFVPFGVDAFVPRQSLQEEQVLHDLGSHMGMFGPLDVWRRGSMEVMDWAASRLSCPKPGGDSQPRSIGVTFRLAMVSRGEGDTPIFRAYGVQSSGRLQREILGLSSSDGRATVRCYRGGGNESEAATGASGSRGSRQGGASSRHRSGRGRGTGRVAEVGRTFPELSRVVSVVTREGIEGEIAIPSRSASITLPEAEVPRAWVENVYWLLLDCFTVIRQGAMGVSPKVLPRGATAAAQRGGARRRSLSGGPTVCEGGREESSSRGGGQGEATSRGRGVWVNPFKKIGIAKTLSEKLGISNNAAKSLTEGRVLNIPRLINQFRGFLVVVFTSILGEHALPFRGIHTPVFCCLKIMKTGSFKTWRQELDGMRIDLRHNLAYAPR</sequence>
<keyword evidence="3" id="KW-1185">Reference proteome</keyword>